<keyword evidence="1" id="KW-0812">Transmembrane</keyword>
<name>K0KFG3_SACES</name>
<gene>
    <name evidence="2" type="ordered locus">BN6_80400</name>
</gene>
<feature type="transmembrane region" description="Helical" evidence="1">
    <location>
        <begin position="7"/>
        <end position="27"/>
    </location>
</feature>
<dbReference type="STRING" id="1179773.BN6_80400"/>
<evidence type="ECO:0000313" key="3">
    <source>
        <dbReference type="Proteomes" id="UP000006281"/>
    </source>
</evidence>
<reference evidence="2 3" key="1">
    <citation type="journal article" date="2012" name="BMC Genomics">
        <title>Complete genome sequence of Saccharothrix espanaensis DSM 44229T and comparison to the other completely sequenced Pseudonocardiaceae.</title>
        <authorList>
            <person name="Strobel T."/>
            <person name="Al-Dilaimi A."/>
            <person name="Blom J."/>
            <person name="Gessner A."/>
            <person name="Kalinowski J."/>
            <person name="Luzhetska M."/>
            <person name="Puhler A."/>
            <person name="Szczepanowski R."/>
            <person name="Bechthold A."/>
            <person name="Ruckert C."/>
        </authorList>
    </citation>
    <scope>NUCLEOTIDE SEQUENCE [LARGE SCALE GENOMIC DNA]</scope>
    <source>
        <strain evidence="3">ATCC 51144 / DSM 44229 / JCM 9112 / NBRC 15066 / NRRL 15764</strain>
    </source>
</reference>
<protein>
    <submittedName>
        <fullName evidence="2">Putative secreted protein</fullName>
    </submittedName>
</protein>
<dbReference type="KEGG" id="sesp:BN6_80400"/>
<keyword evidence="1" id="KW-0472">Membrane</keyword>
<organism evidence="2 3">
    <name type="scientific">Saccharothrix espanaensis (strain ATCC 51144 / DSM 44229 / JCM 9112 / NBRC 15066 / NRRL 15764)</name>
    <dbReference type="NCBI Taxonomy" id="1179773"/>
    <lineage>
        <taxon>Bacteria</taxon>
        <taxon>Bacillati</taxon>
        <taxon>Actinomycetota</taxon>
        <taxon>Actinomycetes</taxon>
        <taxon>Pseudonocardiales</taxon>
        <taxon>Pseudonocardiaceae</taxon>
        <taxon>Saccharothrix</taxon>
    </lineage>
</organism>
<proteinExistence type="predicted"/>
<dbReference type="eggNOG" id="ENOG50329D9">
    <property type="taxonomic scope" value="Bacteria"/>
</dbReference>
<keyword evidence="1" id="KW-1133">Transmembrane helix</keyword>
<dbReference type="EMBL" id="HE804045">
    <property type="protein sequence ID" value="CCH35258.1"/>
    <property type="molecule type" value="Genomic_DNA"/>
</dbReference>
<dbReference type="AlphaFoldDB" id="K0KFG3"/>
<evidence type="ECO:0000313" key="2">
    <source>
        <dbReference type="EMBL" id="CCH35258.1"/>
    </source>
</evidence>
<dbReference type="HOGENOM" id="CLU_1222638_0_0_11"/>
<evidence type="ECO:0000256" key="1">
    <source>
        <dbReference type="SAM" id="Phobius"/>
    </source>
</evidence>
<dbReference type="PATRIC" id="fig|1179773.3.peg.8116"/>
<sequence>MGAMGRSVLAGLIIGTLSVAMFLMLVMGASTGGSSGSPLAQLIAVGIVSLFGGGIPGTLIGVVVGAAKNRRAQALPPPTLIRPMVLPPPPPPPVGRDRWAGAVGRAELSVRRVYAVVETVPPSPARDWMSRIAGQFEAELGNVRRIADLGRALDADHDHPVGKRLHAAVRDFTAFEDQVGGVALRMVDHTSLDAARVHLEVLEQQLPHLGNS</sequence>
<accession>K0KFG3</accession>
<keyword evidence="3" id="KW-1185">Reference proteome</keyword>
<feature type="transmembrane region" description="Helical" evidence="1">
    <location>
        <begin position="39"/>
        <end position="64"/>
    </location>
</feature>
<dbReference type="Proteomes" id="UP000006281">
    <property type="component" value="Chromosome"/>
</dbReference>